<dbReference type="InterPro" id="IPR004843">
    <property type="entry name" value="Calcineurin-like_PHP"/>
</dbReference>
<comment type="caution">
    <text evidence="9">The sequence shown here is derived from an EMBL/GenBank/DDBJ whole genome shotgun (WGS) entry which is preliminary data.</text>
</comment>
<dbReference type="Gene3D" id="3.60.21.10">
    <property type="match status" value="2"/>
</dbReference>
<dbReference type="AlphaFoldDB" id="A0A7J6LXS6"/>
<evidence type="ECO:0000256" key="7">
    <source>
        <dbReference type="SAM" id="Phobius"/>
    </source>
</evidence>
<evidence type="ECO:0000256" key="1">
    <source>
        <dbReference type="ARBA" id="ARBA00022729"/>
    </source>
</evidence>
<dbReference type="Gene3D" id="1.10.510.10">
    <property type="entry name" value="Transferase(Phosphotransferase) domain 1"/>
    <property type="match status" value="1"/>
</dbReference>
<keyword evidence="7" id="KW-0812">Transmembrane</keyword>
<dbReference type="SMART" id="SM00220">
    <property type="entry name" value="S_TKc"/>
    <property type="match status" value="1"/>
</dbReference>
<dbReference type="SUPFAM" id="SSF56112">
    <property type="entry name" value="Protein kinase-like (PK-like)"/>
    <property type="match status" value="1"/>
</dbReference>
<dbReference type="PROSITE" id="PS00107">
    <property type="entry name" value="PROTEIN_KINASE_ATP"/>
    <property type="match status" value="1"/>
</dbReference>
<accession>A0A7J6LXS6</accession>
<dbReference type="InterPro" id="IPR017441">
    <property type="entry name" value="Protein_kinase_ATP_BS"/>
</dbReference>
<evidence type="ECO:0000256" key="2">
    <source>
        <dbReference type="ARBA" id="ARBA00022741"/>
    </source>
</evidence>
<dbReference type="OrthoDB" id="411211at2759"/>
<evidence type="ECO:0000259" key="8">
    <source>
        <dbReference type="PROSITE" id="PS50011"/>
    </source>
</evidence>
<evidence type="ECO:0000256" key="5">
    <source>
        <dbReference type="PROSITE-ProRule" id="PRU10141"/>
    </source>
</evidence>
<sequence length="972" mass="108566">MRGSSQSPLPAETRVGGLYALRRKLGSGSFGEIFLAVNVQTGEEVAAKLESAKSKHPQLLYEAKLLKHLQGGPGIANVHYCDVEGEYNVLIMDVLGPSLEDLFNTCNRKFSLKTVLMLADQMLHRIEYLHSKNFIHRDIKPDNFLIGRGKKAGTVYLIDFGLAKKYRDPKTHQHIPYKENKNLTGTARYASINAHLGIEQSRRDDLEAIGYVLMYFNRGSLPWQGIKANTKQEKYHKIMEKKMSTPVELRSPDDRGFTFFSIGDWGDQDTTRASANAGRMNSIVEEKMKDHPVMFVASLGDNFYNDGVTDREDDRFQRIFEDVFQSRAPLDAVPWYVTLGNHDYRKNPDAQLLRYGYDSGGAWKMPAYWYSVRVDFDGGAAENNYAFFVFFDSWRFTADEKQLNWLRKTLLSNEAQNATWLVAVSHVPAFSIGNHGKNQTVIDDILPILEKAKVDAYLSGHEHDMQVLTSNGGAPESGNSVVQIICGAGSRQEPVGKNPDSKRSKWAKGLVNGFAEHTMDNGTFVTRFVNGDDGTTLHTLTLTPRRDRRAVVMQKQSLGFVSLGDWGDATGGLSATAKTLKSTLAARPWSAAMQFIALIGDNFYENGVSNWDDSQFEDTFESHMDFGYALPWYAVLGNHDYRQDALAQVIRTRINPSGRWQMPGRYFSPPIFHSGLLVSICAVFIDTQDLYQEGQLRFLRARLASSECQQATFIVVFGHHPVYSVGWHGDNDYMIRDVLPLLKRYSVDLYVSGHDHDLQWLQEDSLSFVVSGAASKKRETNYKPDEKQLVWSQGNVHGFTRHLATSSNLVTEFVDSESGRVLKSFSIPARSQPRVSTCPHCESPVLKQEDLAGVIRASLSPRMPNMNVSIYIVIAIVLLSCGCGALLARRCCSSEPVREASPAASIDGRPPRGTASSTASAGWRIFPSRRVKRTKSEMPDERTPSNDIGRVMYPTSGVRDLEMGGTSSGPAE</sequence>
<proteinExistence type="predicted"/>
<dbReference type="InterPro" id="IPR051558">
    <property type="entry name" value="Metallophosphoesterase_PAP"/>
</dbReference>
<dbReference type="SUPFAM" id="SSF56300">
    <property type="entry name" value="Metallo-dependent phosphatases"/>
    <property type="match status" value="2"/>
</dbReference>
<organism evidence="9 10">
    <name type="scientific">Perkinsus olseni</name>
    <name type="common">Perkinsus atlanticus</name>
    <dbReference type="NCBI Taxonomy" id="32597"/>
    <lineage>
        <taxon>Eukaryota</taxon>
        <taxon>Sar</taxon>
        <taxon>Alveolata</taxon>
        <taxon>Perkinsozoa</taxon>
        <taxon>Perkinsea</taxon>
        <taxon>Perkinsida</taxon>
        <taxon>Perkinsidae</taxon>
        <taxon>Perkinsus</taxon>
    </lineage>
</organism>
<dbReference type="GO" id="GO:0016787">
    <property type="term" value="F:hydrolase activity"/>
    <property type="evidence" value="ECO:0007669"/>
    <property type="project" value="UniProtKB-KW"/>
</dbReference>
<dbReference type="InterPro" id="IPR000719">
    <property type="entry name" value="Prot_kinase_dom"/>
</dbReference>
<dbReference type="Pfam" id="PF00149">
    <property type="entry name" value="Metallophos"/>
    <property type="match status" value="2"/>
</dbReference>
<keyword evidence="2 5" id="KW-0547">Nucleotide-binding</keyword>
<gene>
    <name evidence="9" type="ORF">FOZ61_001127</name>
</gene>
<dbReference type="PANTHER" id="PTHR10161">
    <property type="entry name" value="TARTRATE-RESISTANT ACID PHOSPHATASE TYPE 5"/>
    <property type="match status" value="1"/>
</dbReference>
<dbReference type="Pfam" id="PF00069">
    <property type="entry name" value="Pkinase"/>
    <property type="match status" value="1"/>
</dbReference>
<feature type="binding site" evidence="5">
    <location>
        <position position="48"/>
    </location>
    <ligand>
        <name>ATP</name>
        <dbReference type="ChEBI" id="CHEBI:30616"/>
    </ligand>
</feature>
<feature type="region of interest" description="Disordered" evidence="6">
    <location>
        <begin position="899"/>
        <end position="972"/>
    </location>
</feature>
<keyword evidence="3" id="KW-0378">Hydrolase</keyword>
<dbReference type="GO" id="GO:0004672">
    <property type="term" value="F:protein kinase activity"/>
    <property type="evidence" value="ECO:0007669"/>
    <property type="project" value="InterPro"/>
</dbReference>
<keyword evidence="1" id="KW-0732">Signal</keyword>
<dbReference type="FunFam" id="1.10.510.10:FF:001190">
    <property type="entry name" value="Uncharacterized protein"/>
    <property type="match status" value="1"/>
</dbReference>
<dbReference type="EMBL" id="JABAHT010000126">
    <property type="protein sequence ID" value="KAF4664077.1"/>
    <property type="molecule type" value="Genomic_DNA"/>
</dbReference>
<evidence type="ECO:0000256" key="6">
    <source>
        <dbReference type="SAM" id="MobiDB-lite"/>
    </source>
</evidence>
<evidence type="ECO:0000256" key="3">
    <source>
        <dbReference type="ARBA" id="ARBA00022801"/>
    </source>
</evidence>
<keyword evidence="7" id="KW-0472">Membrane</keyword>
<dbReference type="InterPro" id="IPR008271">
    <property type="entry name" value="Ser/Thr_kinase_AS"/>
</dbReference>
<dbReference type="PANTHER" id="PTHR10161:SF14">
    <property type="entry name" value="TARTRATE-RESISTANT ACID PHOSPHATASE TYPE 5"/>
    <property type="match status" value="1"/>
</dbReference>
<dbReference type="InterPro" id="IPR029052">
    <property type="entry name" value="Metallo-depent_PP-like"/>
</dbReference>
<reference evidence="9 10" key="1">
    <citation type="submission" date="2020-04" db="EMBL/GenBank/DDBJ databases">
        <title>Perkinsus olseni comparative genomics.</title>
        <authorList>
            <person name="Bogema D.R."/>
        </authorList>
    </citation>
    <scope>NUCLEOTIDE SEQUENCE [LARGE SCALE GENOMIC DNA]</scope>
    <source>
        <strain evidence="9">ATCC PRA-179</strain>
    </source>
</reference>
<feature type="transmembrane region" description="Helical" evidence="7">
    <location>
        <begin position="868"/>
        <end position="888"/>
    </location>
</feature>
<feature type="domain" description="Protein kinase" evidence="8">
    <location>
        <begin position="19"/>
        <end position="345"/>
    </location>
</feature>
<evidence type="ECO:0000313" key="10">
    <source>
        <dbReference type="Proteomes" id="UP000570595"/>
    </source>
</evidence>
<keyword evidence="4 5" id="KW-0067">ATP-binding</keyword>
<feature type="compositionally biased region" description="Basic and acidic residues" evidence="6">
    <location>
        <begin position="934"/>
        <end position="944"/>
    </location>
</feature>
<name>A0A7J6LXS6_PEROL</name>
<protein>
    <recommendedName>
        <fullName evidence="8">Protein kinase domain-containing protein</fullName>
    </recommendedName>
</protein>
<keyword evidence="7" id="KW-1133">Transmembrane helix</keyword>
<dbReference type="PROSITE" id="PS00108">
    <property type="entry name" value="PROTEIN_KINASE_ST"/>
    <property type="match status" value="1"/>
</dbReference>
<dbReference type="GO" id="GO:0005524">
    <property type="term" value="F:ATP binding"/>
    <property type="evidence" value="ECO:0007669"/>
    <property type="project" value="UniProtKB-UniRule"/>
</dbReference>
<dbReference type="PROSITE" id="PS50011">
    <property type="entry name" value="PROTEIN_KINASE_DOM"/>
    <property type="match status" value="1"/>
</dbReference>
<evidence type="ECO:0000313" key="9">
    <source>
        <dbReference type="EMBL" id="KAF4664077.1"/>
    </source>
</evidence>
<dbReference type="InterPro" id="IPR011009">
    <property type="entry name" value="Kinase-like_dom_sf"/>
</dbReference>
<dbReference type="Proteomes" id="UP000570595">
    <property type="component" value="Unassembled WGS sequence"/>
</dbReference>
<evidence type="ECO:0000256" key="4">
    <source>
        <dbReference type="ARBA" id="ARBA00022840"/>
    </source>
</evidence>